<dbReference type="HOGENOM" id="CLU_013687_0_1_0"/>
<dbReference type="SUPFAM" id="SSF117143">
    <property type="entry name" value="Flagellar hook protein flgE"/>
    <property type="match status" value="1"/>
</dbReference>
<keyword evidence="11" id="KW-0282">Flagellum</keyword>
<evidence type="ECO:0000256" key="4">
    <source>
        <dbReference type="ARBA" id="ARBA00023143"/>
    </source>
</evidence>
<keyword evidence="11" id="KW-0969">Cilium</keyword>
<evidence type="ECO:0000256" key="7">
    <source>
        <dbReference type="RuleBase" id="RU362116"/>
    </source>
</evidence>
<dbReference type="InterPro" id="IPR010930">
    <property type="entry name" value="Flg_bb/hook_C_dom"/>
</dbReference>
<dbReference type="OrthoDB" id="9804559at2"/>
<dbReference type="InterPro" id="IPR012834">
    <property type="entry name" value="FlgG_G_neg"/>
</dbReference>
<feature type="domain" description="Flagellar basal body rod protein N-terminal" evidence="8">
    <location>
        <begin position="7"/>
        <end position="35"/>
    </location>
</feature>
<evidence type="ECO:0000313" key="11">
    <source>
        <dbReference type="EMBL" id="BAM07778.1"/>
    </source>
</evidence>
<dbReference type="eggNOG" id="COG4786">
    <property type="taxonomic scope" value="Bacteria"/>
</dbReference>
<feature type="domain" description="Flagellar hook protein FlgE/F/G-like D1" evidence="10">
    <location>
        <begin position="97"/>
        <end position="160"/>
    </location>
</feature>
<dbReference type="KEGG" id="lfc:LFE_2105"/>
<reference evidence="12" key="2">
    <citation type="submission" date="2012-03" db="EMBL/GenBank/DDBJ databases">
        <title>The complete genome sequence of the pioneer microbe on fresh volcanic deposit, Leptospirillum ferrooxidans strain C2-3.</title>
        <authorList>
            <person name="Fujimura R."/>
            <person name="Sato Y."/>
            <person name="Nishizawa T."/>
            <person name="Nanba K."/>
            <person name="Oshima K."/>
            <person name="Hattori M."/>
            <person name="Kamijo T."/>
            <person name="Ohta H."/>
        </authorList>
    </citation>
    <scope>NUCLEOTIDE SEQUENCE [LARGE SCALE GENOMIC DNA]</scope>
    <source>
        <strain evidence="12">C2-3</strain>
    </source>
</reference>
<accession>I0IR79</accession>
<evidence type="ECO:0000256" key="1">
    <source>
        <dbReference type="ARBA" id="ARBA00004117"/>
    </source>
</evidence>
<dbReference type="NCBIfam" id="TIGR03506">
    <property type="entry name" value="FlgEFG_subfam"/>
    <property type="match status" value="2"/>
</dbReference>
<evidence type="ECO:0000259" key="9">
    <source>
        <dbReference type="Pfam" id="PF06429"/>
    </source>
</evidence>
<dbReference type="EMBL" id="AP012342">
    <property type="protein sequence ID" value="BAM07778.1"/>
    <property type="molecule type" value="Genomic_DNA"/>
</dbReference>
<keyword evidence="4 7" id="KW-0975">Bacterial flagellum</keyword>
<dbReference type="Pfam" id="PF22692">
    <property type="entry name" value="LlgE_F_G_D1"/>
    <property type="match status" value="1"/>
</dbReference>
<evidence type="ECO:0000256" key="6">
    <source>
        <dbReference type="NCBIfam" id="TIGR02488"/>
    </source>
</evidence>
<dbReference type="Pfam" id="PF00460">
    <property type="entry name" value="Flg_bb_rod"/>
    <property type="match status" value="1"/>
</dbReference>
<dbReference type="NCBIfam" id="TIGR02488">
    <property type="entry name" value="flgG_G_neg"/>
    <property type="match status" value="1"/>
</dbReference>
<dbReference type="PANTHER" id="PTHR30435">
    <property type="entry name" value="FLAGELLAR PROTEIN"/>
    <property type="match status" value="1"/>
</dbReference>
<proteinExistence type="inferred from homology"/>
<evidence type="ECO:0000256" key="2">
    <source>
        <dbReference type="ARBA" id="ARBA00009677"/>
    </source>
</evidence>
<dbReference type="GO" id="GO:0009426">
    <property type="term" value="C:bacterial-type flagellum basal body, distal rod"/>
    <property type="evidence" value="ECO:0007669"/>
    <property type="project" value="UniProtKB-UniRule"/>
</dbReference>
<dbReference type="STRING" id="1162668.LFE_2105"/>
<comment type="subunit">
    <text evidence="5">The basal body constitutes a major portion of the flagellar organelle and consists of four rings (L,P,S, and M) mounted on a central rod. The rod consists of about 26 subunits of FlgG in the distal portion, and FlgB, FlgC and FlgF are thought to build up the proximal portion of the rod with about 6 subunits each.</text>
</comment>
<dbReference type="InterPro" id="IPR037925">
    <property type="entry name" value="FlgE/F/G-like"/>
</dbReference>
<evidence type="ECO:0000313" key="12">
    <source>
        <dbReference type="Proteomes" id="UP000007382"/>
    </source>
</evidence>
<gene>
    <name evidence="11" type="ordered locus">LFE_2105</name>
</gene>
<sequence>MFSALWNAASGMEAQQTNLDVITNNMANVNTTAYKRQRANFQDLMYQTMVPPGESQSLLGNQSPTGLQVGLGVRAGSVQKIFLQGSFRQTGSPLDVAIQGNGFLQVRLPDGRIAYTRDGTLNIDGKGRLVNSDGQLVDPPVSIPPNAKTVTISGDGEITVNLPGQIRPTRIGQLVLAQFINPAGLESRGNNLYMETQASGAPQLSNPGVNGAGHLLPGFLEASNVNVAEELVNMVIGQRAYQMDATGIRTVNQMLGYTASL</sequence>
<dbReference type="InterPro" id="IPR019776">
    <property type="entry name" value="Flagellar_basal_body_rod_CS"/>
</dbReference>
<dbReference type="PATRIC" id="fig|1162668.3.peg.2493"/>
<dbReference type="PROSITE" id="PS00588">
    <property type="entry name" value="FLAGELLA_BB_ROD"/>
    <property type="match status" value="1"/>
</dbReference>
<evidence type="ECO:0000256" key="5">
    <source>
        <dbReference type="ARBA" id="ARBA00025933"/>
    </source>
</evidence>
<dbReference type="Proteomes" id="UP000007382">
    <property type="component" value="Chromosome"/>
</dbReference>
<dbReference type="AlphaFoldDB" id="I0IR79"/>
<evidence type="ECO:0000259" key="8">
    <source>
        <dbReference type="Pfam" id="PF00460"/>
    </source>
</evidence>
<dbReference type="InterPro" id="IPR001444">
    <property type="entry name" value="Flag_bb_rod_N"/>
</dbReference>
<dbReference type="Pfam" id="PF06429">
    <property type="entry name" value="Flg_bbr_C"/>
    <property type="match status" value="1"/>
</dbReference>
<keyword evidence="11" id="KW-0966">Cell projection</keyword>
<dbReference type="RefSeq" id="WP_014450261.1">
    <property type="nucleotide sequence ID" value="NC_017094.1"/>
</dbReference>
<dbReference type="GO" id="GO:0071978">
    <property type="term" value="P:bacterial-type flagellum-dependent swarming motility"/>
    <property type="evidence" value="ECO:0007669"/>
    <property type="project" value="TreeGrafter"/>
</dbReference>
<feature type="domain" description="Flagellar basal-body/hook protein C-terminal" evidence="9">
    <location>
        <begin position="217"/>
        <end position="261"/>
    </location>
</feature>
<evidence type="ECO:0000259" key="10">
    <source>
        <dbReference type="Pfam" id="PF22692"/>
    </source>
</evidence>
<dbReference type="PANTHER" id="PTHR30435:SF19">
    <property type="entry name" value="FLAGELLAR BASAL-BODY ROD PROTEIN FLGG"/>
    <property type="match status" value="1"/>
</dbReference>
<comment type="similarity">
    <text evidence="2 7">Belongs to the flagella basal body rod proteins family.</text>
</comment>
<name>I0IR79_LEPFC</name>
<evidence type="ECO:0000256" key="3">
    <source>
        <dbReference type="ARBA" id="ARBA00017948"/>
    </source>
</evidence>
<dbReference type="InterPro" id="IPR053967">
    <property type="entry name" value="LlgE_F_G-like_D1"/>
</dbReference>
<dbReference type="InterPro" id="IPR020013">
    <property type="entry name" value="Flagellar_FlgE/F/G"/>
</dbReference>
<organism evidence="11 12">
    <name type="scientific">Leptospirillum ferrooxidans (strain C2-3)</name>
    <dbReference type="NCBI Taxonomy" id="1162668"/>
    <lineage>
        <taxon>Bacteria</taxon>
        <taxon>Pseudomonadati</taxon>
        <taxon>Nitrospirota</taxon>
        <taxon>Nitrospiria</taxon>
        <taxon>Nitrospirales</taxon>
        <taxon>Nitrospiraceae</taxon>
        <taxon>Leptospirillum</taxon>
    </lineage>
</organism>
<reference evidence="11 12" key="1">
    <citation type="journal article" date="2012" name="J. Bacteriol.">
        <title>Complete Genome Sequence of Leptospirillum ferrooxidans Strain C2-3, Isolated from a Fresh Volcanic Ash Deposit on the Island of Miyake, Japan.</title>
        <authorList>
            <person name="Fujimura R."/>
            <person name="Sato Y."/>
            <person name="Nishizawa T."/>
            <person name="Oshima K."/>
            <person name="Kim S.-W."/>
            <person name="Hattori M."/>
            <person name="Kamijo T."/>
            <person name="Ohta H."/>
        </authorList>
    </citation>
    <scope>NUCLEOTIDE SEQUENCE [LARGE SCALE GENOMIC DNA]</scope>
    <source>
        <strain evidence="11 12">C2-3</strain>
    </source>
</reference>
<protein>
    <recommendedName>
        <fullName evidence="3 6">Flagellar basal-body rod protein FlgG</fullName>
    </recommendedName>
</protein>
<keyword evidence="12" id="KW-1185">Reference proteome</keyword>
<comment type="subcellular location">
    <subcellularLocation>
        <location evidence="1 7">Bacterial flagellum basal body</location>
    </subcellularLocation>
</comment>